<keyword evidence="1" id="KW-0175">Coiled coil</keyword>
<proteinExistence type="predicted"/>
<name>A0A3D8GW40_9BACI</name>
<evidence type="ECO:0008006" key="4">
    <source>
        <dbReference type="Google" id="ProtNLM"/>
    </source>
</evidence>
<sequence length="223" mass="25958">MILLFSPINRILFLLAGAVLVLSGCLGKESPETELYEVLEKAVKAEKQFEAQQDPLIELETKEKAIFDKIMGLGLKEYSQISTLSDEALEIVEKRKEHIALERQSLEESRKQFEEALTILKEIKKPELKEKAQLLYKTMKDRYETHEMLYKEYMNALDGDRQLYTSLKAKDVSLENLEGQVNTLNEYYKEILEANERFNELTEKYNKEKLDFYELAGLIGEES</sequence>
<comment type="caution">
    <text evidence="2">The sequence shown here is derived from an EMBL/GenBank/DDBJ whole genome shotgun (WGS) entry which is preliminary data.</text>
</comment>
<gene>
    <name evidence="2" type="ORF">DRW41_02310</name>
</gene>
<dbReference type="InterPro" id="IPR019454">
    <property type="entry name" value="Lipoprot_YkyA-like"/>
</dbReference>
<keyword evidence="3" id="KW-1185">Reference proteome</keyword>
<dbReference type="SUPFAM" id="SSF140423">
    <property type="entry name" value="MW0975(SA0943)-like"/>
    <property type="match status" value="1"/>
</dbReference>
<accession>A0A3D8GW40</accession>
<feature type="coiled-coil region" evidence="1">
    <location>
        <begin position="89"/>
        <end position="123"/>
    </location>
</feature>
<protein>
    <recommendedName>
        <fullName evidence="4">Cell-wall binding lipoprotein</fullName>
    </recommendedName>
</protein>
<evidence type="ECO:0000313" key="3">
    <source>
        <dbReference type="Proteomes" id="UP000257144"/>
    </source>
</evidence>
<dbReference type="EMBL" id="QNQT01000001">
    <property type="protein sequence ID" value="RDU38419.1"/>
    <property type="molecule type" value="Genomic_DNA"/>
</dbReference>
<dbReference type="Gene3D" id="1.20.120.570">
    <property type="entry name" value="YkyA-like"/>
    <property type="match status" value="1"/>
</dbReference>
<dbReference type="InterPro" id="IPR036785">
    <property type="entry name" value="YkyA-like_sf"/>
</dbReference>
<reference evidence="2 3" key="1">
    <citation type="submission" date="2018-07" db="EMBL/GenBank/DDBJ databases">
        <title>Bacillus sp. YLB-04 draft genome sequence.</title>
        <authorList>
            <person name="Yu L."/>
            <person name="Tang X."/>
        </authorList>
    </citation>
    <scope>NUCLEOTIDE SEQUENCE [LARGE SCALE GENOMIC DNA]</scope>
    <source>
        <strain evidence="2 3">YLB-04</strain>
    </source>
</reference>
<evidence type="ECO:0000256" key="1">
    <source>
        <dbReference type="SAM" id="Coils"/>
    </source>
</evidence>
<dbReference type="AlphaFoldDB" id="A0A3D8GW40"/>
<feature type="coiled-coil region" evidence="1">
    <location>
        <begin position="174"/>
        <end position="211"/>
    </location>
</feature>
<dbReference type="Pfam" id="PF10368">
    <property type="entry name" value="YkyA"/>
    <property type="match status" value="1"/>
</dbReference>
<dbReference type="Proteomes" id="UP000257144">
    <property type="component" value="Unassembled WGS sequence"/>
</dbReference>
<dbReference type="OrthoDB" id="2576511at2"/>
<evidence type="ECO:0000313" key="2">
    <source>
        <dbReference type="EMBL" id="RDU38419.1"/>
    </source>
</evidence>
<organism evidence="2 3">
    <name type="scientific">Neobacillus piezotolerans</name>
    <dbReference type="NCBI Taxonomy" id="2259171"/>
    <lineage>
        <taxon>Bacteria</taxon>
        <taxon>Bacillati</taxon>
        <taxon>Bacillota</taxon>
        <taxon>Bacilli</taxon>
        <taxon>Bacillales</taxon>
        <taxon>Bacillaceae</taxon>
        <taxon>Neobacillus</taxon>
    </lineage>
</organism>